<keyword evidence="4" id="KW-0479">Metal-binding</keyword>
<name>A0A4Q0YV90_9GAMM</name>
<dbReference type="PANTHER" id="PTHR43690">
    <property type="entry name" value="NARDILYSIN"/>
    <property type="match status" value="1"/>
</dbReference>
<feature type="domain" description="Peptidase M16 C-terminal" evidence="10">
    <location>
        <begin position="669"/>
        <end position="800"/>
    </location>
</feature>
<evidence type="ECO:0000313" key="11">
    <source>
        <dbReference type="EMBL" id="RXJ73049.1"/>
    </source>
</evidence>
<dbReference type="GO" id="GO:0006508">
    <property type="term" value="P:proteolysis"/>
    <property type="evidence" value="ECO:0007669"/>
    <property type="project" value="UniProtKB-KW"/>
</dbReference>
<dbReference type="OrthoDB" id="9811314at2"/>
<evidence type="ECO:0000256" key="7">
    <source>
        <dbReference type="ARBA" id="ARBA00023049"/>
    </source>
</evidence>
<evidence type="ECO:0000256" key="4">
    <source>
        <dbReference type="ARBA" id="ARBA00022723"/>
    </source>
</evidence>
<comment type="cofactor">
    <cofactor evidence="1">
        <name>Zn(2+)</name>
        <dbReference type="ChEBI" id="CHEBI:29105"/>
    </cofactor>
</comment>
<sequence>MLKFNTSVILSIFLVLLFGCNQKQFDFSPEELTKRLEHDLDLKSGMLPNGLRYYFVETTNTHTTLQLNVNVGSADEDEDERGLAHLVEHMAFQGTEQFSFEALQTLYRDVGMSLGPDINATTSLYKTQYVATVPNNEGNDEHFYRLADWMADISKGKFRFDERQLATEKTVVNNERLTKDKESYAYQSTLAFLKQSDLLNRLPIGDKATVANATEQQLASFVSKHYHPSSNSLVIVGNISKERLAHIKSVFGGNEKPRKIVERQPLVSSFDTFIYQAKDASSFSHALIIHGNPQIRSRQSIIEYYMAESFRDILFERLKQSNDLHENFTFDIEVTPYFLFDFKATSIVFDHDSKSYPAAIQTLTQELTRLRVHGLTEAEYKTFVDKWQDYEVSTKNEYTSFSTANKINARLDNGGVYRDVKWEQELAKAYLSDIGKIALEKHLTDLLSKPVRWGFSGTKLDSQAINNQIAVASRIQVAPPTEQSLPLVPVPDLKPAQIIKESKRDKIIEWHLSNGVKVILEPRDYSDRISYLMVKDGGLNGLQTIEDYDAASIAPSVFAMSGQNWIKPAQMEALLRTHKMSLNPVLNDIYHGIEIQSEAKDSTLAFSILYNAMQNAVINEKVFKHVKNTRLEDLKLTSASETFHAQLNLSRSGEEATRAKMTPERMQKVSLKNVKRIYNQLFQQVDGYTLVIVGKFTPEAIRDDVLTFVGGLPQGESYTNRERPPYSLPSSKKIEANGNEKGKSHFHFGYQSPVTRKASIKERIAFLIVANTLQQRLFDVLREEKGWVYNVSVRRSYNNASQPLTYLMQMSWSTPSFKAKQSMRSQNNLICC</sequence>
<dbReference type="Pfam" id="PF00675">
    <property type="entry name" value="Peptidase_M16"/>
    <property type="match status" value="1"/>
</dbReference>
<dbReference type="SUPFAM" id="SSF63411">
    <property type="entry name" value="LuxS/MPP-like metallohydrolase"/>
    <property type="match status" value="3"/>
</dbReference>
<comment type="caution">
    <text evidence="11">The sequence shown here is derived from an EMBL/GenBank/DDBJ whole genome shotgun (WGS) entry which is preliminary data.</text>
</comment>
<dbReference type="PROSITE" id="PS51257">
    <property type="entry name" value="PROKAR_LIPOPROTEIN"/>
    <property type="match status" value="1"/>
</dbReference>
<dbReference type="InterPro" id="IPR001431">
    <property type="entry name" value="Pept_M16_Zn_BS"/>
</dbReference>
<evidence type="ECO:0000256" key="5">
    <source>
        <dbReference type="ARBA" id="ARBA00022801"/>
    </source>
</evidence>
<accession>A0A4Q0YV90</accession>
<keyword evidence="6" id="KW-0862">Zinc</keyword>
<dbReference type="InterPro" id="IPR011765">
    <property type="entry name" value="Pept_M16_N"/>
</dbReference>
<dbReference type="GO" id="GO:0046872">
    <property type="term" value="F:metal ion binding"/>
    <property type="evidence" value="ECO:0007669"/>
    <property type="project" value="UniProtKB-KW"/>
</dbReference>
<dbReference type="PROSITE" id="PS00143">
    <property type="entry name" value="INSULINASE"/>
    <property type="match status" value="1"/>
</dbReference>
<evidence type="ECO:0000259" key="10">
    <source>
        <dbReference type="Pfam" id="PF05193"/>
    </source>
</evidence>
<keyword evidence="12" id="KW-1185">Reference proteome</keyword>
<keyword evidence="7" id="KW-0482">Metalloprotease</keyword>
<dbReference type="Proteomes" id="UP000290287">
    <property type="component" value="Unassembled WGS sequence"/>
</dbReference>
<feature type="domain" description="Peptidase M16 C-terminal" evidence="10">
    <location>
        <begin position="213"/>
        <end position="381"/>
    </location>
</feature>
<evidence type="ECO:0000256" key="3">
    <source>
        <dbReference type="ARBA" id="ARBA00022670"/>
    </source>
</evidence>
<keyword evidence="3" id="KW-0645">Protease</keyword>
<gene>
    <name evidence="11" type="ORF">CS022_12255</name>
</gene>
<evidence type="ECO:0000256" key="2">
    <source>
        <dbReference type="ARBA" id="ARBA00007261"/>
    </source>
</evidence>
<dbReference type="Gene3D" id="3.30.830.10">
    <property type="entry name" value="Metalloenzyme, LuxS/M16 peptidase-like"/>
    <property type="match status" value="4"/>
</dbReference>
<dbReference type="InterPro" id="IPR050626">
    <property type="entry name" value="Peptidase_M16"/>
</dbReference>
<dbReference type="AlphaFoldDB" id="A0A4Q0YV90"/>
<evidence type="ECO:0000313" key="12">
    <source>
        <dbReference type="Proteomes" id="UP000290287"/>
    </source>
</evidence>
<evidence type="ECO:0000256" key="1">
    <source>
        <dbReference type="ARBA" id="ARBA00001947"/>
    </source>
</evidence>
<evidence type="ECO:0000259" key="9">
    <source>
        <dbReference type="Pfam" id="PF00675"/>
    </source>
</evidence>
<comment type="similarity">
    <text evidence="2 8">Belongs to the peptidase M16 family.</text>
</comment>
<dbReference type="InterPro" id="IPR011249">
    <property type="entry name" value="Metalloenz_LuxS/M16"/>
</dbReference>
<feature type="domain" description="Peptidase M16 N-terminal" evidence="9">
    <location>
        <begin position="59"/>
        <end position="182"/>
    </location>
</feature>
<dbReference type="RefSeq" id="WP_129122492.1">
    <property type="nucleotide sequence ID" value="NZ_PEIB01000013.1"/>
</dbReference>
<dbReference type="GO" id="GO:0004222">
    <property type="term" value="F:metalloendopeptidase activity"/>
    <property type="evidence" value="ECO:0007669"/>
    <property type="project" value="InterPro"/>
</dbReference>
<dbReference type="InterPro" id="IPR007863">
    <property type="entry name" value="Peptidase_M16_C"/>
</dbReference>
<proteinExistence type="inferred from homology"/>
<protein>
    <submittedName>
        <fullName evidence="11">Uncharacterized protein</fullName>
    </submittedName>
</protein>
<dbReference type="EMBL" id="PEIB01000013">
    <property type="protein sequence ID" value="RXJ73049.1"/>
    <property type="molecule type" value="Genomic_DNA"/>
</dbReference>
<evidence type="ECO:0000256" key="8">
    <source>
        <dbReference type="RuleBase" id="RU004447"/>
    </source>
</evidence>
<reference evidence="11 12" key="1">
    <citation type="submission" date="2017-10" db="EMBL/GenBank/DDBJ databases">
        <title>Nyctiphanis sp. nov., isolated from the stomach of the euphausiid Nyctiphanes simplex (Hansen, 1911) in the Gulf of California.</title>
        <authorList>
            <person name="Gomez-Gil B."/>
            <person name="Aguilar-Mendez M."/>
            <person name="Lopez-Cortes A."/>
            <person name="Gomez-Gutierrez J."/>
            <person name="Roque A."/>
            <person name="Lang E."/>
            <person name="Gonzalez-Castillo A."/>
        </authorList>
    </citation>
    <scope>NUCLEOTIDE SEQUENCE [LARGE SCALE GENOMIC DNA]</scope>
    <source>
        <strain evidence="11 12">CAIM 600</strain>
    </source>
</reference>
<dbReference type="PANTHER" id="PTHR43690:SF17">
    <property type="entry name" value="PROTEIN YHJJ"/>
    <property type="match status" value="1"/>
</dbReference>
<evidence type="ECO:0000256" key="6">
    <source>
        <dbReference type="ARBA" id="ARBA00022833"/>
    </source>
</evidence>
<dbReference type="Pfam" id="PF05193">
    <property type="entry name" value="Peptidase_M16_C"/>
    <property type="match status" value="2"/>
</dbReference>
<organism evidence="11 12">
    <name type="scientific">Veronia nyctiphanis</name>
    <dbReference type="NCBI Taxonomy" id="1278244"/>
    <lineage>
        <taxon>Bacteria</taxon>
        <taxon>Pseudomonadati</taxon>
        <taxon>Pseudomonadota</taxon>
        <taxon>Gammaproteobacteria</taxon>
        <taxon>Vibrionales</taxon>
        <taxon>Vibrionaceae</taxon>
        <taxon>Veronia</taxon>
    </lineage>
</organism>
<keyword evidence="5" id="KW-0378">Hydrolase</keyword>